<feature type="compositionally biased region" description="Basic and acidic residues" evidence="1">
    <location>
        <begin position="1"/>
        <end position="10"/>
    </location>
</feature>
<sequence length="947" mass="101824">MKRPVRRTDAQEPEPPATSPAPGPAPASRVEARGERAVSIGGNVHAPVMTGDGALAVSLPPDVLRPPAQIPAPPGLDTLSGRPGLFVGRTEELDRLDEALATPGGAVVQAVHGLGGIGKSTLAAHWAATRAHGCYPARWVTADTPAGVQQGLTDLAGALQPALTGTLPSEALAEWALQWLASHTGWLLILDNVNDPADIAPLLDRTHAHGRFLITSRLATAWHHIPTVVRLDVLAAADALDLLTRTATHTAPGRNMDGAEDLCAELGQLPLAIEQAAAYLAQNPLTTPRAYLTLLDQHPAAMYRTGAVGVTAPQRTIARIWHVTLDRIATLHPQAAGLLRLLAWYAPDQIPATLLDGGPADPPTLNTALGVLTAYSMITPDPATHTLSVHRLVQALARTPDPDDPHRTPALTAQAREQATDCLYTALPAHWTDPTTRPTGRTLLPHIDALAEHTTQDTDTHTTALLLNQTAHFLVGEGLPARAFSHLQRALSDMVRVLGDDDPDTLTTRNNLAHAYWSAGDLGRAIPLFEQTLTDTVRVLGEDHPDTLASRNSLACAYQSAGDLGRAIPLCEQTLTDMVRVLGEDAPDTLTTRNNLAHAYWSAGDLGRAIPLFEQTLEERLRVLGEDHPDTLTTRDSLAGAFRSAGDLGRAIPLCEQTLTDTVRVLGEDHPSTLTTRNNLAGAYKAAGDLGRAIPLFEQTLEERLRVLGEDHPETLATRSDLAAAYYSAGDLGRAIPLFEQTLTDTVRVLGEDHPSTLTTRNNLAHAYESAGDLGRAIPLFEQTLTDTVRVLGEDHPSTLTFRNSLADVYESAGDLGRAIPLYEQTLEERLRVLGEDHPDTLTTRNNLAYAYHAAGDLDRAIPLYEQTLEERLRVLGEDHPDTLITRNNLAGAYESAGDLGRAIPLFEQNLTDTVRVLDEDHPLTRSVRRAHADALAKRAGEGPKCM</sequence>
<name>A0A640SAL4_9ACTN</name>
<dbReference type="InterPro" id="IPR027417">
    <property type="entry name" value="P-loop_NTPase"/>
</dbReference>
<dbReference type="Pfam" id="PF13424">
    <property type="entry name" value="TPR_12"/>
    <property type="match status" value="3"/>
</dbReference>
<organism evidence="4 5">
    <name type="scientific">Streptomyces caniferus</name>
    <dbReference type="NCBI Taxonomy" id="285557"/>
    <lineage>
        <taxon>Bacteria</taxon>
        <taxon>Bacillati</taxon>
        <taxon>Actinomycetota</taxon>
        <taxon>Actinomycetes</taxon>
        <taxon>Kitasatosporales</taxon>
        <taxon>Streptomycetaceae</taxon>
        <taxon>Streptomyces</taxon>
    </lineage>
</organism>
<comment type="caution">
    <text evidence="4">The sequence shown here is derived from an EMBL/GenBank/DDBJ whole genome shotgun (WGS) entry which is preliminary data.</text>
</comment>
<gene>
    <name evidence="4" type="ORF">Scani_28830</name>
</gene>
<evidence type="ECO:0000259" key="2">
    <source>
        <dbReference type="Pfam" id="PF00931"/>
    </source>
</evidence>
<dbReference type="Pfam" id="PF25000">
    <property type="entry name" value="DUF7779"/>
    <property type="match status" value="1"/>
</dbReference>
<feature type="domain" description="DUF7779" evidence="3">
    <location>
        <begin position="328"/>
        <end position="399"/>
    </location>
</feature>
<proteinExistence type="predicted"/>
<evidence type="ECO:0000259" key="3">
    <source>
        <dbReference type="Pfam" id="PF25000"/>
    </source>
</evidence>
<dbReference type="SUPFAM" id="SSF52540">
    <property type="entry name" value="P-loop containing nucleoside triphosphate hydrolases"/>
    <property type="match status" value="1"/>
</dbReference>
<dbReference type="Gene3D" id="1.25.40.10">
    <property type="entry name" value="Tetratricopeptide repeat domain"/>
    <property type="match status" value="3"/>
</dbReference>
<dbReference type="NCBIfam" id="NF040586">
    <property type="entry name" value="FxSxx_TPR"/>
    <property type="match status" value="1"/>
</dbReference>
<dbReference type="EMBL" id="BLIN01000003">
    <property type="protein sequence ID" value="GFE06615.1"/>
    <property type="molecule type" value="Genomic_DNA"/>
</dbReference>
<protein>
    <submittedName>
        <fullName evidence="4">Uncharacterized protein</fullName>
    </submittedName>
</protein>
<dbReference type="AlphaFoldDB" id="A0A640SAL4"/>
<dbReference type="Gene3D" id="3.40.50.300">
    <property type="entry name" value="P-loop containing nucleotide triphosphate hydrolases"/>
    <property type="match status" value="1"/>
</dbReference>
<dbReference type="InterPro" id="IPR002182">
    <property type="entry name" value="NB-ARC"/>
</dbReference>
<feature type="region of interest" description="Disordered" evidence="1">
    <location>
        <begin position="1"/>
        <end position="35"/>
    </location>
</feature>
<dbReference type="SMART" id="SM00028">
    <property type="entry name" value="TPR"/>
    <property type="match status" value="6"/>
</dbReference>
<dbReference type="InterPro" id="IPR056681">
    <property type="entry name" value="DUF7779"/>
</dbReference>
<evidence type="ECO:0000313" key="4">
    <source>
        <dbReference type="EMBL" id="GFE06615.1"/>
    </source>
</evidence>
<feature type="domain" description="NB-ARC" evidence="2">
    <location>
        <begin position="91"/>
        <end position="249"/>
    </location>
</feature>
<accession>A0A640SAL4</accession>
<reference evidence="4 5" key="1">
    <citation type="submission" date="2019-12" db="EMBL/GenBank/DDBJ databases">
        <title>Whole genome shotgun sequence of Streptomyces caniferus NBRC 15389.</title>
        <authorList>
            <person name="Ichikawa N."/>
            <person name="Kimura A."/>
            <person name="Kitahashi Y."/>
            <person name="Komaki H."/>
            <person name="Tamura T."/>
        </authorList>
    </citation>
    <scope>NUCLEOTIDE SEQUENCE [LARGE SCALE GENOMIC DNA]</scope>
    <source>
        <strain evidence="4 5">NBRC 15389</strain>
    </source>
</reference>
<dbReference type="Pfam" id="PF00931">
    <property type="entry name" value="NB-ARC"/>
    <property type="match status" value="1"/>
</dbReference>
<feature type="compositionally biased region" description="Pro residues" evidence="1">
    <location>
        <begin position="13"/>
        <end position="25"/>
    </location>
</feature>
<dbReference type="GO" id="GO:0043531">
    <property type="term" value="F:ADP binding"/>
    <property type="evidence" value="ECO:0007669"/>
    <property type="project" value="InterPro"/>
</dbReference>
<dbReference type="Pfam" id="PF13374">
    <property type="entry name" value="TPR_10"/>
    <property type="match status" value="4"/>
</dbReference>
<dbReference type="PRINTS" id="PR00381">
    <property type="entry name" value="KINESINLIGHT"/>
</dbReference>
<dbReference type="InterPro" id="IPR019734">
    <property type="entry name" value="TPR_rpt"/>
</dbReference>
<dbReference type="InterPro" id="IPR011990">
    <property type="entry name" value="TPR-like_helical_dom_sf"/>
</dbReference>
<evidence type="ECO:0000256" key="1">
    <source>
        <dbReference type="SAM" id="MobiDB-lite"/>
    </source>
</evidence>
<evidence type="ECO:0000313" key="5">
    <source>
        <dbReference type="Proteomes" id="UP000435837"/>
    </source>
</evidence>
<dbReference type="PANTHER" id="PTHR46082">
    <property type="entry name" value="ATP/GTP-BINDING PROTEIN-RELATED"/>
    <property type="match status" value="1"/>
</dbReference>
<dbReference type="Proteomes" id="UP000435837">
    <property type="component" value="Unassembled WGS sequence"/>
</dbReference>
<dbReference type="InterPro" id="IPR053137">
    <property type="entry name" value="NLR-like"/>
</dbReference>
<dbReference type="PANTHER" id="PTHR46082:SF6">
    <property type="entry name" value="AAA+ ATPASE DOMAIN-CONTAINING PROTEIN-RELATED"/>
    <property type="match status" value="1"/>
</dbReference>
<dbReference type="SUPFAM" id="SSF48452">
    <property type="entry name" value="TPR-like"/>
    <property type="match status" value="1"/>
</dbReference>